<dbReference type="SUPFAM" id="SSF47005">
    <property type="entry name" value="Peripheral subunit-binding domain of 2-oxo acid dehydrogenase complex"/>
    <property type="match status" value="1"/>
</dbReference>
<feature type="region of interest" description="Disordered" evidence="3">
    <location>
        <begin position="268"/>
        <end position="292"/>
    </location>
</feature>
<evidence type="ECO:0000256" key="1">
    <source>
        <dbReference type="ARBA" id="ARBA00007317"/>
    </source>
</evidence>
<protein>
    <submittedName>
        <fullName evidence="5 6">E3 binding domain</fullName>
    </submittedName>
</protein>
<dbReference type="eggNOG" id="ENOG5033FV9">
    <property type="taxonomic scope" value="Bacteria"/>
</dbReference>
<evidence type="ECO:0000313" key="7">
    <source>
        <dbReference type="Proteomes" id="UP000025229"/>
    </source>
</evidence>
<dbReference type="Gene3D" id="4.10.320.10">
    <property type="entry name" value="E3-binding domain"/>
    <property type="match status" value="1"/>
</dbReference>
<organism evidence="5 7">
    <name type="scientific">Rubrobacter radiotolerans</name>
    <name type="common">Arthrobacter radiotolerans</name>
    <dbReference type="NCBI Taxonomy" id="42256"/>
    <lineage>
        <taxon>Bacteria</taxon>
        <taxon>Bacillati</taxon>
        <taxon>Actinomycetota</taxon>
        <taxon>Rubrobacteria</taxon>
        <taxon>Rubrobacterales</taxon>
        <taxon>Rubrobacteraceae</taxon>
        <taxon>Rubrobacter</taxon>
    </lineage>
</organism>
<reference evidence="6" key="2">
    <citation type="submission" date="2023-11" db="EMBL/GenBank/DDBJ databases">
        <title>MicrobeMod: A computational toolkit for identifying prokaryotic methylation and restriction-modification with nanopore sequencing.</title>
        <authorList>
            <person name="Crits-Christoph A."/>
            <person name="Kang S.C."/>
            <person name="Lee H."/>
            <person name="Ostrov N."/>
        </authorList>
    </citation>
    <scope>NUCLEOTIDE SEQUENCE</scope>
    <source>
        <strain evidence="6">ATCC 51242</strain>
    </source>
</reference>
<sequence length="333" mass="36579">MSERAGMSGIDPADLWRQWYEMGTRMWQAPSGGGASQVDPWGLYRQWFEGMESVREQTVQAMQDGLGMKNRLPGVDNEQAAQTWRKAVDATVEGWQRSADLTNEMLSLAPRWQETVERARDNLLALEKFPTDPLEFAVQWYNATSGPYSDFVQELIEREEFLAPASQFLQNYASLYKVFSKNSEEYLRSIQVPTRSDITRVASLVVALEEKVDGIEEAFEDLQDAQRESGGSGAVPDGRIEAIERRLENVERKLDRVISAIEANGTGAAATSAPAAASANGTAGNAGTPDGEIRATDAARRKARDLGVDLAEVNGTGADGQITVEDVRRKGEA</sequence>
<feature type="coiled-coil region" evidence="2">
    <location>
        <begin position="205"/>
        <end position="260"/>
    </location>
</feature>
<feature type="compositionally biased region" description="Low complexity" evidence="3">
    <location>
        <begin position="268"/>
        <end position="289"/>
    </location>
</feature>
<evidence type="ECO:0000259" key="4">
    <source>
        <dbReference type="PROSITE" id="PS51826"/>
    </source>
</evidence>
<evidence type="ECO:0000313" key="5">
    <source>
        <dbReference type="EMBL" id="AHY47367.1"/>
    </source>
</evidence>
<dbReference type="EMBL" id="JAWXXX010000001">
    <property type="protein sequence ID" value="MDX5894771.1"/>
    <property type="molecule type" value="Genomic_DNA"/>
</dbReference>
<dbReference type="EMBL" id="CP007514">
    <property type="protein sequence ID" value="AHY47367.1"/>
    <property type="molecule type" value="Genomic_DNA"/>
</dbReference>
<dbReference type="RefSeq" id="WP_198024477.1">
    <property type="nucleotide sequence ID" value="NZ_CP007514.1"/>
</dbReference>
<reference evidence="5 7" key="1">
    <citation type="submission" date="2014-03" db="EMBL/GenBank/DDBJ databases">
        <title>Complete genome sequence of the Radio-Resistant Rubrobacter radiotolerans RSPS-4.</title>
        <authorList>
            <person name="Egas C.C."/>
            <person name="Barroso C.C."/>
            <person name="Froufe H.J.C."/>
            <person name="Pacheco J.J."/>
            <person name="Albuquerque L.L."/>
            <person name="da Costa M.M.S."/>
        </authorList>
    </citation>
    <scope>NUCLEOTIDE SEQUENCE [LARGE SCALE GENOMIC DNA]</scope>
    <source>
        <strain evidence="5 7">RSPS-4</strain>
    </source>
</reference>
<dbReference type="Proteomes" id="UP001281130">
    <property type="component" value="Unassembled WGS sequence"/>
</dbReference>
<dbReference type="AlphaFoldDB" id="A0A023X4G3"/>
<evidence type="ECO:0000256" key="2">
    <source>
        <dbReference type="SAM" id="Coils"/>
    </source>
</evidence>
<dbReference type="STRING" id="42256.RradSPS_2084"/>
<name>A0A023X4G3_RUBRA</name>
<comment type="similarity">
    <text evidence="1">Belongs to the 2-oxoacid dehydrogenase family.</text>
</comment>
<dbReference type="HOGENOM" id="CLU_933468_0_0_11"/>
<keyword evidence="2" id="KW-0175">Coiled coil</keyword>
<evidence type="ECO:0000313" key="6">
    <source>
        <dbReference type="EMBL" id="MDX5894771.1"/>
    </source>
</evidence>
<dbReference type="PROSITE" id="PS51826">
    <property type="entry name" value="PSBD"/>
    <property type="match status" value="1"/>
</dbReference>
<dbReference type="GO" id="GO:0016746">
    <property type="term" value="F:acyltransferase activity"/>
    <property type="evidence" value="ECO:0007669"/>
    <property type="project" value="InterPro"/>
</dbReference>
<dbReference type="InterPro" id="IPR036625">
    <property type="entry name" value="E3-bd_dom_sf"/>
</dbReference>
<accession>A0A023X4G3</accession>
<dbReference type="Proteomes" id="UP000025229">
    <property type="component" value="Chromosome"/>
</dbReference>
<proteinExistence type="inferred from homology"/>
<keyword evidence="7" id="KW-1185">Reference proteome</keyword>
<dbReference type="InterPro" id="IPR004167">
    <property type="entry name" value="PSBD"/>
</dbReference>
<gene>
    <name evidence="5" type="ORF">RradSPS_2084</name>
    <name evidence="6" type="ORF">SIL72_12135</name>
</gene>
<dbReference type="Pfam" id="PF02817">
    <property type="entry name" value="E3_binding"/>
    <property type="match status" value="1"/>
</dbReference>
<feature type="domain" description="Peripheral subunit-binding (PSBD)" evidence="4">
    <location>
        <begin position="294"/>
        <end position="331"/>
    </location>
</feature>
<dbReference type="KEGG" id="rrd:RradSPS_2084"/>
<evidence type="ECO:0000256" key="3">
    <source>
        <dbReference type="SAM" id="MobiDB-lite"/>
    </source>
</evidence>